<keyword evidence="2 5" id="KW-0812">Transmembrane</keyword>
<dbReference type="Pfam" id="PF01794">
    <property type="entry name" value="Ferric_reduct"/>
    <property type="match status" value="1"/>
</dbReference>
<evidence type="ECO:0000256" key="4">
    <source>
        <dbReference type="ARBA" id="ARBA00023136"/>
    </source>
</evidence>
<evidence type="ECO:0000259" key="6">
    <source>
        <dbReference type="Pfam" id="PF01794"/>
    </source>
</evidence>
<dbReference type="OrthoDB" id="4827239at2"/>
<dbReference type="RefSeq" id="WP_093076068.1">
    <property type="nucleotide sequence ID" value="NZ_FNBE01000001.1"/>
</dbReference>
<dbReference type="STRING" id="366584.SAMN05216377_101258"/>
<organism evidence="7 8">
    <name type="scientific">Pseudonocardia oroxyli</name>
    <dbReference type="NCBI Taxonomy" id="366584"/>
    <lineage>
        <taxon>Bacteria</taxon>
        <taxon>Bacillati</taxon>
        <taxon>Actinomycetota</taxon>
        <taxon>Actinomycetes</taxon>
        <taxon>Pseudonocardiales</taxon>
        <taxon>Pseudonocardiaceae</taxon>
        <taxon>Pseudonocardia</taxon>
    </lineage>
</organism>
<evidence type="ECO:0000256" key="3">
    <source>
        <dbReference type="ARBA" id="ARBA00022989"/>
    </source>
</evidence>
<dbReference type="GO" id="GO:0016020">
    <property type="term" value="C:membrane"/>
    <property type="evidence" value="ECO:0007669"/>
    <property type="project" value="UniProtKB-SubCell"/>
</dbReference>
<feature type="domain" description="Ferric oxidoreductase" evidence="6">
    <location>
        <begin position="10"/>
        <end position="133"/>
    </location>
</feature>
<evidence type="ECO:0000313" key="8">
    <source>
        <dbReference type="Proteomes" id="UP000198967"/>
    </source>
</evidence>
<feature type="transmembrane region" description="Helical" evidence="5">
    <location>
        <begin position="148"/>
        <end position="166"/>
    </location>
</feature>
<dbReference type="EMBL" id="FNBE01000001">
    <property type="protein sequence ID" value="SDE58872.1"/>
    <property type="molecule type" value="Genomic_DNA"/>
</dbReference>
<keyword evidence="3 5" id="KW-1133">Transmembrane helix</keyword>
<evidence type="ECO:0000313" key="7">
    <source>
        <dbReference type="EMBL" id="SDE58872.1"/>
    </source>
</evidence>
<evidence type="ECO:0000256" key="1">
    <source>
        <dbReference type="ARBA" id="ARBA00004141"/>
    </source>
</evidence>
<proteinExistence type="predicted"/>
<dbReference type="Proteomes" id="UP000198967">
    <property type="component" value="Unassembled WGS sequence"/>
</dbReference>
<accession>A0A1G7E5D0</accession>
<feature type="transmembrane region" description="Helical" evidence="5">
    <location>
        <begin position="124"/>
        <end position="142"/>
    </location>
</feature>
<name>A0A1G7E5D0_PSEOR</name>
<keyword evidence="4 5" id="KW-0472">Membrane</keyword>
<gene>
    <name evidence="7" type="ORF">SAMN05216377_101258</name>
</gene>
<protein>
    <submittedName>
        <fullName evidence="7">Ferric reductase like transmembrane component</fullName>
    </submittedName>
</protein>
<feature type="transmembrane region" description="Helical" evidence="5">
    <location>
        <begin position="89"/>
        <end position="112"/>
    </location>
</feature>
<dbReference type="InterPro" id="IPR013130">
    <property type="entry name" value="Fe3_Rdtase_TM_dom"/>
</dbReference>
<keyword evidence="8" id="KW-1185">Reference proteome</keyword>
<reference evidence="7 8" key="1">
    <citation type="submission" date="2016-10" db="EMBL/GenBank/DDBJ databases">
        <authorList>
            <person name="de Groot N.N."/>
        </authorList>
    </citation>
    <scope>NUCLEOTIDE SEQUENCE [LARGE SCALE GENOMIC DNA]</scope>
    <source>
        <strain evidence="7 8">CGMCC 4.3143</strain>
    </source>
</reference>
<feature type="transmembrane region" description="Helical" evidence="5">
    <location>
        <begin position="6"/>
        <end position="29"/>
    </location>
</feature>
<dbReference type="AlphaFoldDB" id="A0A1G7E5D0"/>
<comment type="subcellular location">
    <subcellularLocation>
        <location evidence="1">Membrane</location>
        <topology evidence="1">Multi-pass membrane protein</topology>
    </subcellularLocation>
</comment>
<evidence type="ECO:0000256" key="2">
    <source>
        <dbReference type="ARBA" id="ARBA00022692"/>
    </source>
</evidence>
<feature type="transmembrane region" description="Helical" evidence="5">
    <location>
        <begin position="49"/>
        <end position="69"/>
    </location>
</feature>
<evidence type="ECO:0000256" key="5">
    <source>
        <dbReference type="SAM" id="Phobius"/>
    </source>
</evidence>
<sequence length="175" mass="18849">MWTWYASRAAGLVSLVLLSGSVLLGIGGVTRAASARWPRFAVQRLHRNLSMLAVAFVALHVLTAVLDGYVPISWLDVLLPFTSAYEPWWLGLGTVALDLLLAVLVTTSLLRVRLGLRAWRAVHRAAYACWPVAVLHGIGLGGVDTTTWWVLTLTLACVAAVGVGLVRRTAVGTRP</sequence>